<feature type="compositionally biased region" description="Polar residues" evidence="2">
    <location>
        <begin position="101"/>
        <end position="110"/>
    </location>
</feature>
<proteinExistence type="inferred from homology"/>
<comment type="caution">
    <text evidence="3">The sequence shown here is derived from an EMBL/GenBank/DDBJ whole genome shotgun (WGS) entry which is preliminary data.</text>
</comment>
<dbReference type="PANTHER" id="PTHR16487">
    <property type="entry name" value="PPP4R2-RELATED PROTEIN"/>
    <property type="match status" value="1"/>
</dbReference>
<feature type="compositionally biased region" description="Polar residues" evidence="2">
    <location>
        <begin position="348"/>
        <end position="361"/>
    </location>
</feature>
<feature type="region of interest" description="Disordered" evidence="2">
    <location>
        <begin position="290"/>
        <end position="322"/>
    </location>
</feature>
<dbReference type="STRING" id="1408163.A0A0F4YR36"/>
<evidence type="ECO:0000313" key="4">
    <source>
        <dbReference type="Proteomes" id="UP000053958"/>
    </source>
</evidence>
<dbReference type="OrthoDB" id="341898at2759"/>
<name>A0A0F4YR36_RASE3</name>
<dbReference type="GO" id="GO:0030289">
    <property type="term" value="C:protein phosphatase 4 complex"/>
    <property type="evidence" value="ECO:0007669"/>
    <property type="project" value="InterPro"/>
</dbReference>
<feature type="region of interest" description="Disordered" evidence="2">
    <location>
        <begin position="219"/>
        <end position="243"/>
    </location>
</feature>
<feature type="compositionally biased region" description="Polar residues" evidence="2">
    <location>
        <begin position="69"/>
        <end position="79"/>
    </location>
</feature>
<dbReference type="AlphaFoldDB" id="A0A0F4YR36"/>
<sequence>MSLDEEILEAVARDGSMDYDKWPGMLEPLIERLDQIVRNDFPMPKIPPELASSFAMQQPSVPSSYPSQDASFLQSSNKENAPPSEPLEPSQISSERVPDSLPSQRDTSNDPLPPPLLSLLESIKSTLRSYFALKPPHTIQRLVELILRPTRHYRTLPAYLRAVDRVVAVSSTADIFPLPRAGPDDLPNGIANGSSTGFMVTDDSLGSDESLGGALLTPIPWLNNTDPDGNNTDSTAEGKWTMDSNSARDVSSINVLIYDDIGAASQSGLVGQEQEVGTVMSPRPEHATAVTVENETGESHTSPPPEEIPHARGPPVVGVEDMGLQNGRGIEMSLATNAAPDSDESGNKPEQVTGDSGAKSNTGGDADGDGDIVLDDVTGKGVDQGQAGPESEERQQEQQRPSETDTPTD</sequence>
<dbReference type="Pfam" id="PF09184">
    <property type="entry name" value="PPP4R2"/>
    <property type="match status" value="1"/>
</dbReference>
<accession>A0A0F4YR36</accession>
<protein>
    <recommendedName>
        <fullName evidence="5">Protein phosphatase 4 core regulatory subunit R2</fullName>
    </recommendedName>
</protein>
<feature type="compositionally biased region" description="Basic and acidic residues" evidence="2">
    <location>
        <begin position="391"/>
        <end position="403"/>
    </location>
</feature>
<evidence type="ECO:0000256" key="1">
    <source>
        <dbReference type="ARBA" id="ARBA00009207"/>
    </source>
</evidence>
<feature type="region of interest" description="Disordered" evidence="2">
    <location>
        <begin position="47"/>
        <end position="116"/>
    </location>
</feature>
<dbReference type="InterPro" id="IPR015267">
    <property type="entry name" value="PPP4R2"/>
</dbReference>
<dbReference type="GO" id="GO:0005737">
    <property type="term" value="C:cytoplasm"/>
    <property type="evidence" value="ECO:0007669"/>
    <property type="project" value="TreeGrafter"/>
</dbReference>
<dbReference type="GO" id="GO:0019888">
    <property type="term" value="F:protein phosphatase regulator activity"/>
    <property type="evidence" value="ECO:0007669"/>
    <property type="project" value="InterPro"/>
</dbReference>
<dbReference type="EMBL" id="LASV01000236">
    <property type="protein sequence ID" value="KKA20737.1"/>
    <property type="molecule type" value="Genomic_DNA"/>
</dbReference>
<feature type="region of interest" description="Disordered" evidence="2">
    <location>
        <begin position="335"/>
        <end position="409"/>
    </location>
</feature>
<dbReference type="GeneID" id="25317580"/>
<keyword evidence="4" id="KW-1185">Reference proteome</keyword>
<gene>
    <name evidence="3" type="ORF">T310_5235</name>
</gene>
<dbReference type="RefSeq" id="XP_013327349.1">
    <property type="nucleotide sequence ID" value="XM_013471895.1"/>
</dbReference>
<evidence type="ECO:0008006" key="5">
    <source>
        <dbReference type="Google" id="ProtNLM"/>
    </source>
</evidence>
<comment type="similarity">
    <text evidence="1">Belongs to the PPP4R2 family.</text>
</comment>
<feature type="compositionally biased region" description="Low complexity" evidence="2">
    <location>
        <begin position="57"/>
        <end position="68"/>
    </location>
</feature>
<dbReference type="GO" id="GO:0005634">
    <property type="term" value="C:nucleus"/>
    <property type="evidence" value="ECO:0007669"/>
    <property type="project" value="TreeGrafter"/>
</dbReference>
<feature type="compositionally biased region" description="Polar residues" evidence="2">
    <location>
        <begin position="222"/>
        <end position="235"/>
    </location>
</feature>
<dbReference type="PANTHER" id="PTHR16487:SF0">
    <property type="entry name" value="PROTEIN PHOSPHATASE 4 REGULATORY SUBUNIT 2-RELATED"/>
    <property type="match status" value="1"/>
</dbReference>
<organism evidence="3 4">
    <name type="scientific">Rasamsonia emersonii (strain ATCC 16479 / CBS 393.64 / IMI 116815)</name>
    <dbReference type="NCBI Taxonomy" id="1408163"/>
    <lineage>
        <taxon>Eukaryota</taxon>
        <taxon>Fungi</taxon>
        <taxon>Dikarya</taxon>
        <taxon>Ascomycota</taxon>
        <taxon>Pezizomycotina</taxon>
        <taxon>Eurotiomycetes</taxon>
        <taxon>Eurotiomycetidae</taxon>
        <taxon>Eurotiales</taxon>
        <taxon>Trichocomaceae</taxon>
        <taxon>Rasamsonia</taxon>
    </lineage>
</organism>
<dbReference type="Proteomes" id="UP000053958">
    <property type="component" value="Unassembled WGS sequence"/>
</dbReference>
<evidence type="ECO:0000256" key="2">
    <source>
        <dbReference type="SAM" id="MobiDB-lite"/>
    </source>
</evidence>
<reference evidence="3 4" key="1">
    <citation type="submission" date="2015-04" db="EMBL/GenBank/DDBJ databases">
        <authorList>
            <person name="Heijne W.H."/>
            <person name="Fedorova N.D."/>
            <person name="Nierman W.C."/>
            <person name="Vollebregt A.W."/>
            <person name="Zhao Z."/>
            <person name="Wu L."/>
            <person name="Kumar M."/>
            <person name="Stam H."/>
            <person name="van den Berg M.A."/>
            <person name="Pel H.J."/>
        </authorList>
    </citation>
    <scope>NUCLEOTIDE SEQUENCE [LARGE SCALE GENOMIC DNA]</scope>
    <source>
        <strain evidence="3 4">CBS 393.64</strain>
    </source>
</reference>
<evidence type="ECO:0000313" key="3">
    <source>
        <dbReference type="EMBL" id="KKA20737.1"/>
    </source>
</evidence>